<proteinExistence type="inferred from homology"/>
<gene>
    <name evidence="4" type="ORF">T459_16936</name>
</gene>
<keyword evidence="5" id="KW-1185">Reference proteome</keyword>
<comment type="similarity">
    <text evidence="1">Belongs to the RdRP family.</text>
</comment>
<keyword evidence="1" id="KW-0694">RNA-binding</keyword>
<reference evidence="4 5" key="1">
    <citation type="journal article" date="2014" name="Nat. Genet.">
        <title>Genome sequence of the hot pepper provides insights into the evolution of pungency in Capsicum species.</title>
        <authorList>
            <person name="Kim S."/>
            <person name="Park M."/>
            <person name="Yeom S.I."/>
            <person name="Kim Y.M."/>
            <person name="Lee J.M."/>
            <person name="Lee H.A."/>
            <person name="Seo E."/>
            <person name="Choi J."/>
            <person name="Cheong K."/>
            <person name="Kim K.T."/>
            <person name="Jung K."/>
            <person name="Lee G.W."/>
            <person name="Oh S.K."/>
            <person name="Bae C."/>
            <person name="Kim S.B."/>
            <person name="Lee H.Y."/>
            <person name="Kim S.Y."/>
            <person name="Kim M.S."/>
            <person name="Kang B.C."/>
            <person name="Jo Y.D."/>
            <person name="Yang H.B."/>
            <person name="Jeong H.J."/>
            <person name="Kang W.H."/>
            <person name="Kwon J.K."/>
            <person name="Shin C."/>
            <person name="Lim J.Y."/>
            <person name="Park J.H."/>
            <person name="Huh J.H."/>
            <person name="Kim J.S."/>
            <person name="Kim B.D."/>
            <person name="Cohen O."/>
            <person name="Paran I."/>
            <person name="Suh M.C."/>
            <person name="Lee S.B."/>
            <person name="Kim Y.K."/>
            <person name="Shin Y."/>
            <person name="Noh S.J."/>
            <person name="Park J."/>
            <person name="Seo Y.S."/>
            <person name="Kwon S.Y."/>
            <person name="Kim H.A."/>
            <person name="Park J.M."/>
            <person name="Kim H.J."/>
            <person name="Choi S.B."/>
            <person name="Bosland P.W."/>
            <person name="Reeves G."/>
            <person name="Jo S.H."/>
            <person name="Lee B.W."/>
            <person name="Cho H.T."/>
            <person name="Choi H.S."/>
            <person name="Lee M.S."/>
            <person name="Yu Y."/>
            <person name="Do Choi Y."/>
            <person name="Park B.S."/>
            <person name="van Deynze A."/>
            <person name="Ashrafi H."/>
            <person name="Hill T."/>
            <person name="Kim W.T."/>
            <person name="Pai H.S."/>
            <person name="Ahn H.K."/>
            <person name="Yeam I."/>
            <person name="Giovannoni J.J."/>
            <person name="Rose J.K."/>
            <person name="Sorensen I."/>
            <person name="Lee S.J."/>
            <person name="Kim R.W."/>
            <person name="Choi I.Y."/>
            <person name="Choi B.S."/>
            <person name="Lim J.S."/>
            <person name="Lee Y.H."/>
            <person name="Choi D."/>
        </authorList>
    </citation>
    <scope>NUCLEOTIDE SEQUENCE [LARGE SCALE GENOMIC DNA]</scope>
    <source>
        <strain evidence="5">cv. CM334</strain>
    </source>
</reference>
<dbReference type="GO" id="GO:0003968">
    <property type="term" value="F:RNA-directed RNA polymerase activity"/>
    <property type="evidence" value="ECO:0007669"/>
    <property type="project" value="UniProtKB-KW"/>
</dbReference>
<organism evidence="4 5">
    <name type="scientific">Capsicum annuum</name>
    <name type="common">Capsicum pepper</name>
    <dbReference type="NCBI Taxonomy" id="4072"/>
    <lineage>
        <taxon>Eukaryota</taxon>
        <taxon>Viridiplantae</taxon>
        <taxon>Streptophyta</taxon>
        <taxon>Embryophyta</taxon>
        <taxon>Tracheophyta</taxon>
        <taxon>Spermatophyta</taxon>
        <taxon>Magnoliopsida</taxon>
        <taxon>eudicotyledons</taxon>
        <taxon>Gunneridae</taxon>
        <taxon>Pentapetalae</taxon>
        <taxon>asterids</taxon>
        <taxon>lamiids</taxon>
        <taxon>Solanales</taxon>
        <taxon>Solanaceae</taxon>
        <taxon>Solanoideae</taxon>
        <taxon>Capsiceae</taxon>
        <taxon>Capsicum</taxon>
    </lineage>
</organism>
<dbReference type="PANTHER" id="PTHR23079:SF18">
    <property type="entry name" value="RNA-DEPENDENT RNA POLYMERASE 6"/>
    <property type="match status" value="1"/>
</dbReference>
<dbReference type="Pfam" id="PF05183">
    <property type="entry name" value="RdRP"/>
    <property type="match status" value="1"/>
</dbReference>
<dbReference type="EMBL" id="AYRZ02000006">
    <property type="protein sequence ID" value="PHT78884.1"/>
    <property type="molecule type" value="Genomic_DNA"/>
</dbReference>
<sequence length="172" mass="19756">MASSPSIFYRTSNDDIVDVDQCDAMIDDDDPWIRTTDCTCLGRLISDARSQIHLTIAQKIDEAHQLNKKRFDDCVEIKKLAITPARGYYMPSGLELSNRILREFGADSFIRVSFTDEGTTILNRRMLNFYTAPKRMKAQLQRTSIYRRIENILNNGFTLGTEHFVFLAFSNS</sequence>
<dbReference type="GO" id="GO:0003723">
    <property type="term" value="F:RNA binding"/>
    <property type="evidence" value="ECO:0007669"/>
    <property type="project" value="UniProtKB-KW"/>
</dbReference>
<accession>A0A2G2ZAB7</accession>
<evidence type="ECO:0000259" key="2">
    <source>
        <dbReference type="Pfam" id="PF05183"/>
    </source>
</evidence>
<dbReference type="Pfam" id="PF24577">
    <property type="entry name" value="RDR6_2nd"/>
    <property type="match status" value="1"/>
</dbReference>
<evidence type="ECO:0000259" key="3">
    <source>
        <dbReference type="Pfam" id="PF24577"/>
    </source>
</evidence>
<name>A0A2G2ZAB7_CAPAN</name>
<evidence type="ECO:0000256" key="1">
    <source>
        <dbReference type="RuleBase" id="RU363098"/>
    </source>
</evidence>
<dbReference type="GO" id="GO:0031047">
    <property type="term" value="P:regulatory ncRNA-mediated gene silencing"/>
    <property type="evidence" value="ECO:0007669"/>
    <property type="project" value="UniProtKB-KW"/>
</dbReference>
<dbReference type="EC" id="2.7.7.48" evidence="1"/>
<evidence type="ECO:0000313" key="4">
    <source>
        <dbReference type="EMBL" id="PHT78884.1"/>
    </source>
</evidence>
<comment type="caution">
    <text evidence="4">The sequence shown here is derived from an EMBL/GenBank/DDBJ whole genome shotgun (WGS) entry which is preliminary data.</text>
</comment>
<dbReference type="AlphaFoldDB" id="A0A2G2ZAB7"/>
<keyword evidence="1" id="KW-0696">RNA-directed RNA polymerase</keyword>
<dbReference type="InterPro" id="IPR057596">
    <property type="entry name" value="RDRP_core"/>
</dbReference>
<dbReference type="PANTHER" id="PTHR23079">
    <property type="entry name" value="RNA-DEPENDENT RNA POLYMERASE"/>
    <property type="match status" value="1"/>
</dbReference>
<feature type="domain" description="RDRP core" evidence="2">
    <location>
        <begin position="82"/>
        <end position="172"/>
    </location>
</feature>
<dbReference type="Gramene" id="PHT78884">
    <property type="protein sequence ID" value="PHT78884"/>
    <property type="gene ID" value="T459_16936"/>
</dbReference>
<dbReference type="InterPro" id="IPR007855">
    <property type="entry name" value="RDRP"/>
</dbReference>
<comment type="catalytic activity">
    <reaction evidence="1">
        <text>RNA(n) + a ribonucleoside 5'-triphosphate = RNA(n+1) + diphosphate</text>
        <dbReference type="Rhea" id="RHEA:21248"/>
        <dbReference type="Rhea" id="RHEA-COMP:14527"/>
        <dbReference type="Rhea" id="RHEA-COMP:17342"/>
        <dbReference type="ChEBI" id="CHEBI:33019"/>
        <dbReference type="ChEBI" id="CHEBI:61557"/>
        <dbReference type="ChEBI" id="CHEBI:140395"/>
        <dbReference type="EC" id="2.7.7.48"/>
    </reaction>
</comment>
<comment type="function">
    <text evidence="1">Probably involved in the RNA silencing pathway and required for the generation of small interfering RNAs (siRNAs).</text>
</comment>
<reference evidence="4 5" key="2">
    <citation type="journal article" date="2017" name="Genome Biol.">
        <title>New reference genome sequences of hot pepper reveal the massive evolution of plant disease-resistance genes by retroduplication.</title>
        <authorList>
            <person name="Kim S."/>
            <person name="Park J."/>
            <person name="Yeom S.I."/>
            <person name="Kim Y.M."/>
            <person name="Seo E."/>
            <person name="Kim K.T."/>
            <person name="Kim M.S."/>
            <person name="Lee J.M."/>
            <person name="Cheong K."/>
            <person name="Shin H.S."/>
            <person name="Kim S.B."/>
            <person name="Han K."/>
            <person name="Lee J."/>
            <person name="Park M."/>
            <person name="Lee H.A."/>
            <person name="Lee H.Y."/>
            <person name="Lee Y."/>
            <person name="Oh S."/>
            <person name="Lee J.H."/>
            <person name="Choi E."/>
            <person name="Choi E."/>
            <person name="Lee S.E."/>
            <person name="Jeon J."/>
            <person name="Kim H."/>
            <person name="Choi G."/>
            <person name="Song H."/>
            <person name="Lee J."/>
            <person name="Lee S.C."/>
            <person name="Kwon J.K."/>
            <person name="Lee H.Y."/>
            <person name="Koo N."/>
            <person name="Hong Y."/>
            <person name="Kim R.W."/>
            <person name="Kang W.H."/>
            <person name="Huh J.H."/>
            <person name="Kang B.C."/>
            <person name="Yang T.J."/>
            <person name="Lee Y.H."/>
            <person name="Bennetzen J.L."/>
            <person name="Choi D."/>
        </authorList>
    </citation>
    <scope>NUCLEOTIDE SEQUENCE [LARGE SCALE GENOMIC DNA]</scope>
    <source>
        <strain evidence="5">cv. CM334</strain>
    </source>
</reference>
<keyword evidence="1" id="KW-0548">Nucleotidyltransferase</keyword>
<keyword evidence="1" id="KW-0808">Transferase</keyword>
<evidence type="ECO:0000313" key="5">
    <source>
        <dbReference type="Proteomes" id="UP000222542"/>
    </source>
</evidence>
<dbReference type="STRING" id="4072.A0A2G2ZAB7"/>
<dbReference type="Proteomes" id="UP000222542">
    <property type="component" value="Unassembled WGS sequence"/>
</dbReference>
<dbReference type="InterPro" id="IPR057297">
    <property type="entry name" value="RDR6-like_2nd"/>
</dbReference>
<protein>
    <recommendedName>
        <fullName evidence="1">RNA-dependent RNA polymerase</fullName>
        <ecNumber evidence="1">2.7.7.48</ecNumber>
    </recommendedName>
</protein>
<keyword evidence="1" id="KW-0943">RNA-mediated gene silencing</keyword>
<feature type="domain" description="RNA-dependent RNA polymerase 6-like second" evidence="3">
    <location>
        <begin position="1"/>
        <end position="52"/>
    </location>
</feature>